<dbReference type="EMBL" id="UOGG01000025">
    <property type="protein sequence ID" value="VAX27244.1"/>
    <property type="molecule type" value="Genomic_DNA"/>
</dbReference>
<dbReference type="Pfam" id="PF07603">
    <property type="entry name" value="Lcl_C"/>
    <property type="match status" value="1"/>
</dbReference>
<protein>
    <recommendedName>
        <fullName evidence="1">Lcl C-terminal domain-containing protein</fullName>
    </recommendedName>
</protein>
<reference evidence="2" key="1">
    <citation type="submission" date="2018-06" db="EMBL/GenBank/DDBJ databases">
        <authorList>
            <person name="Zhirakovskaya E."/>
        </authorList>
    </citation>
    <scope>NUCLEOTIDE SEQUENCE</scope>
</reference>
<name>A0A3B1CTR1_9ZZZZ</name>
<proteinExistence type="predicted"/>
<evidence type="ECO:0000259" key="1">
    <source>
        <dbReference type="Pfam" id="PF07603"/>
    </source>
</evidence>
<sequence>MSDQRFTDNGDGTISDSLTRLMWMQNDSYLDTKKFVTFTQAVKYTRKKNEDAFAGFSDWRIPDKKEAQTLYDQEKKLADKYDIEIHIDTVFTPGCGFDTWTNNTRGKIT</sequence>
<feature type="non-terminal residue" evidence="2">
    <location>
        <position position="109"/>
    </location>
</feature>
<feature type="domain" description="Lcl C-terminal" evidence="1">
    <location>
        <begin position="12"/>
        <end position="104"/>
    </location>
</feature>
<dbReference type="AlphaFoldDB" id="A0A3B1CTR1"/>
<gene>
    <name evidence="2" type="ORF">MNBD_NITROSPINAE05-1331</name>
</gene>
<dbReference type="InterPro" id="IPR011460">
    <property type="entry name" value="Lcl_C"/>
</dbReference>
<organism evidence="2">
    <name type="scientific">hydrothermal vent metagenome</name>
    <dbReference type="NCBI Taxonomy" id="652676"/>
    <lineage>
        <taxon>unclassified sequences</taxon>
        <taxon>metagenomes</taxon>
        <taxon>ecological metagenomes</taxon>
    </lineage>
</organism>
<evidence type="ECO:0000313" key="2">
    <source>
        <dbReference type="EMBL" id="VAX27244.1"/>
    </source>
</evidence>
<accession>A0A3B1CTR1</accession>